<accession>B5EB09</accession>
<keyword evidence="3" id="KW-1185">Reference proteome</keyword>
<dbReference type="STRING" id="404380.Gbem_1856"/>
<dbReference type="PANTHER" id="PTHR35102:SF1">
    <property type="entry name" value="E3 UBIQUITIN-PROTEIN LIGASE"/>
    <property type="match status" value="1"/>
</dbReference>
<sequence>MAARFGWGALRGAAAAVVGSGMSPGKLSLTICLGSAVGVMPLLWGTTVICVALAARLRLNQAAMLAVNYLCYPLQLALLLPFCRLGEAIFPWGAAVNAELLLDALHGGIVSSFRLVAWATAKGIGAWALTALPLALVLHPLLSGRFKGRLSEGAASSSR</sequence>
<reference evidence="2 3" key="2">
    <citation type="journal article" date="2010" name="BMC Genomics">
        <title>The genome of Geobacter bemidjiensis, exemplar for the subsurface clade of Geobacter species that predominate in Fe(III)-reducing subsurface environments.</title>
        <authorList>
            <person name="Aklujkar M."/>
            <person name="Young N.D."/>
            <person name="Holmes D."/>
            <person name="Chavan M."/>
            <person name="Risso C."/>
            <person name="Kiss H.E."/>
            <person name="Han C.S."/>
            <person name="Land M.L."/>
            <person name="Lovley D.R."/>
        </authorList>
    </citation>
    <scope>NUCLEOTIDE SEQUENCE [LARGE SCALE GENOMIC DNA]</scope>
    <source>
        <strain evidence="3">ATCC BAA-1014 / DSM 16622 / JCM 12645 / Bem</strain>
    </source>
</reference>
<reference evidence="2 3" key="1">
    <citation type="submission" date="2008-07" db="EMBL/GenBank/DDBJ databases">
        <title>Complete sequence of Geobacter bemidjiensis BEM.</title>
        <authorList>
            <consortium name="US DOE Joint Genome Institute"/>
            <person name="Lucas S."/>
            <person name="Copeland A."/>
            <person name="Lapidus A."/>
            <person name="Glavina del Rio T."/>
            <person name="Dalin E."/>
            <person name="Tice H."/>
            <person name="Bruce D."/>
            <person name="Goodwin L."/>
            <person name="Pitluck S."/>
            <person name="Kiss H."/>
            <person name="Brettin T."/>
            <person name="Detter J.C."/>
            <person name="Han C."/>
            <person name="Kuske C.R."/>
            <person name="Schmutz J."/>
            <person name="Larimer F."/>
            <person name="Land M."/>
            <person name="Hauser L."/>
            <person name="Kyrpides N."/>
            <person name="Lykidis A."/>
            <person name="Lovley D."/>
            <person name="Richardson P."/>
        </authorList>
    </citation>
    <scope>NUCLEOTIDE SEQUENCE [LARGE SCALE GENOMIC DNA]</scope>
    <source>
        <strain evidence="3">ATCC BAA-1014 / DSM 16622 / JCM 12645 / Bem</strain>
    </source>
</reference>
<evidence type="ECO:0000313" key="3">
    <source>
        <dbReference type="Proteomes" id="UP000008825"/>
    </source>
</evidence>
<gene>
    <name evidence="2" type="ordered locus">Gbem_1856</name>
</gene>
<keyword evidence="1" id="KW-0472">Membrane</keyword>
<dbReference type="EMBL" id="CP001124">
    <property type="protein sequence ID" value="ACH38870.1"/>
    <property type="molecule type" value="Genomic_DNA"/>
</dbReference>
<organism evidence="2 3">
    <name type="scientific">Citrifermentans bemidjiense (strain ATCC BAA-1014 / DSM 16622 / JCM 12645 / Bem)</name>
    <name type="common">Geobacter bemidjiensis</name>
    <dbReference type="NCBI Taxonomy" id="404380"/>
    <lineage>
        <taxon>Bacteria</taxon>
        <taxon>Pseudomonadati</taxon>
        <taxon>Thermodesulfobacteriota</taxon>
        <taxon>Desulfuromonadia</taxon>
        <taxon>Geobacterales</taxon>
        <taxon>Geobacteraceae</taxon>
        <taxon>Citrifermentans</taxon>
    </lineage>
</organism>
<dbReference type="Proteomes" id="UP000008825">
    <property type="component" value="Chromosome"/>
</dbReference>
<feature type="transmembrane region" description="Helical" evidence="1">
    <location>
        <begin position="27"/>
        <end position="55"/>
    </location>
</feature>
<evidence type="ECO:0008006" key="4">
    <source>
        <dbReference type="Google" id="ProtNLM"/>
    </source>
</evidence>
<dbReference type="KEGG" id="gbm:Gbem_1856"/>
<dbReference type="RefSeq" id="WP_012530288.1">
    <property type="nucleotide sequence ID" value="NC_011146.1"/>
</dbReference>
<evidence type="ECO:0000256" key="1">
    <source>
        <dbReference type="SAM" id="Phobius"/>
    </source>
</evidence>
<protein>
    <recommendedName>
        <fullName evidence="4">DUF2062 domain-containing protein</fullName>
    </recommendedName>
</protein>
<evidence type="ECO:0000313" key="2">
    <source>
        <dbReference type="EMBL" id="ACH38870.1"/>
    </source>
</evidence>
<dbReference type="PANTHER" id="PTHR35102">
    <property type="entry name" value="E3 UBIQUITIN-PROTEIN LIGASE"/>
    <property type="match status" value="1"/>
</dbReference>
<name>B5EB09_CITBB</name>
<keyword evidence="1" id="KW-0812">Transmembrane</keyword>
<keyword evidence="1" id="KW-1133">Transmembrane helix</keyword>
<dbReference type="AlphaFoldDB" id="B5EB09"/>
<feature type="transmembrane region" description="Helical" evidence="1">
    <location>
        <begin position="124"/>
        <end position="142"/>
    </location>
</feature>
<dbReference type="eggNOG" id="COG3216">
    <property type="taxonomic scope" value="Bacteria"/>
</dbReference>
<dbReference type="HOGENOM" id="CLU_119034_1_0_7"/>
<proteinExistence type="predicted"/>